<organism evidence="1 2">
    <name type="scientific">Irpex rosettiformis</name>
    <dbReference type="NCBI Taxonomy" id="378272"/>
    <lineage>
        <taxon>Eukaryota</taxon>
        <taxon>Fungi</taxon>
        <taxon>Dikarya</taxon>
        <taxon>Basidiomycota</taxon>
        <taxon>Agaricomycotina</taxon>
        <taxon>Agaricomycetes</taxon>
        <taxon>Polyporales</taxon>
        <taxon>Irpicaceae</taxon>
        <taxon>Irpex</taxon>
    </lineage>
</organism>
<name>A0ACB8UAC8_9APHY</name>
<dbReference type="EMBL" id="MU274906">
    <property type="protein sequence ID" value="KAI0091201.1"/>
    <property type="molecule type" value="Genomic_DNA"/>
</dbReference>
<proteinExistence type="predicted"/>
<gene>
    <name evidence="1" type="ORF">BDY19DRAFT_934431</name>
</gene>
<dbReference type="Proteomes" id="UP001055072">
    <property type="component" value="Unassembled WGS sequence"/>
</dbReference>
<evidence type="ECO:0000313" key="1">
    <source>
        <dbReference type="EMBL" id="KAI0091201.1"/>
    </source>
</evidence>
<accession>A0ACB8UAC8</accession>
<reference evidence="1" key="1">
    <citation type="journal article" date="2021" name="Environ. Microbiol.">
        <title>Gene family expansions and transcriptome signatures uncover fungal adaptations to wood decay.</title>
        <authorList>
            <person name="Hage H."/>
            <person name="Miyauchi S."/>
            <person name="Viragh M."/>
            <person name="Drula E."/>
            <person name="Min B."/>
            <person name="Chaduli D."/>
            <person name="Navarro D."/>
            <person name="Favel A."/>
            <person name="Norest M."/>
            <person name="Lesage-Meessen L."/>
            <person name="Balint B."/>
            <person name="Merenyi Z."/>
            <person name="de Eugenio L."/>
            <person name="Morin E."/>
            <person name="Martinez A.T."/>
            <person name="Baldrian P."/>
            <person name="Stursova M."/>
            <person name="Martinez M.J."/>
            <person name="Novotny C."/>
            <person name="Magnuson J.K."/>
            <person name="Spatafora J.W."/>
            <person name="Maurice S."/>
            <person name="Pangilinan J."/>
            <person name="Andreopoulos W."/>
            <person name="LaButti K."/>
            <person name="Hundley H."/>
            <person name="Na H."/>
            <person name="Kuo A."/>
            <person name="Barry K."/>
            <person name="Lipzen A."/>
            <person name="Henrissat B."/>
            <person name="Riley R."/>
            <person name="Ahrendt S."/>
            <person name="Nagy L.G."/>
            <person name="Grigoriev I.V."/>
            <person name="Martin F."/>
            <person name="Rosso M.N."/>
        </authorList>
    </citation>
    <scope>NUCLEOTIDE SEQUENCE</scope>
    <source>
        <strain evidence="1">CBS 384.51</strain>
    </source>
</reference>
<evidence type="ECO:0000313" key="2">
    <source>
        <dbReference type="Proteomes" id="UP001055072"/>
    </source>
</evidence>
<keyword evidence="2" id="KW-1185">Reference proteome</keyword>
<sequence>MPQNATRLRVLALYKELHRLGREYPDAGYNFHGKLRGLFEKNRHLKDDKEIERAIALGEYIRNETLALYSLRKYRHLKRMYPDQSLTDPFHDPPPPPPKIT</sequence>
<protein>
    <submittedName>
        <fullName evidence="1">Uncharacterized protein</fullName>
    </submittedName>
</protein>
<comment type="caution">
    <text evidence="1">The sequence shown here is derived from an EMBL/GenBank/DDBJ whole genome shotgun (WGS) entry which is preliminary data.</text>
</comment>